<keyword evidence="2" id="KW-1185">Reference proteome</keyword>
<dbReference type="InterPro" id="IPR027417">
    <property type="entry name" value="P-loop_NTPase"/>
</dbReference>
<gene>
    <name evidence="1" type="primary">imuA</name>
    <name evidence="1" type="ORF">MJ923_08460</name>
</gene>
<dbReference type="NCBIfam" id="NF033429">
    <property type="entry name" value="ImuA_translesion"/>
    <property type="match status" value="1"/>
</dbReference>
<proteinExistence type="predicted"/>
<dbReference type="PIRSF" id="PIRSF037290">
    <property type="entry name" value="UCP037290"/>
    <property type="match status" value="1"/>
</dbReference>
<protein>
    <submittedName>
        <fullName evidence="1">Translesion DNA synthesis-associated protein ImuA</fullName>
    </submittedName>
</protein>
<dbReference type="SUPFAM" id="SSF52540">
    <property type="entry name" value="P-loop containing nucleoside triphosphate hydrolases"/>
    <property type="match status" value="1"/>
</dbReference>
<dbReference type="AlphaFoldDB" id="A0AAJ1BGG8"/>
<organism evidence="1 2">
    <name type="scientific">Shewanella zhuhaiensis</name>
    <dbReference type="NCBI Taxonomy" id="2919576"/>
    <lineage>
        <taxon>Bacteria</taxon>
        <taxon>Pseudomonadati</taxon>
        <taxon>Pseudomonadota</taxon>
        <taxon>Gammaproteobacteria</taxon>
        <taxon>Alteromonadales</taxon>
        <taxon>Shewanellaceae</taxon>
        <taxon>Shewanella</taxon>
    </lineage>
</organism>
<evidence type="ECO:0000313" key="2">
    <source>
        <dbReference type="Proteomes" id="UP001297581"/>
    </source>
</evidence>
<dbReference type="RefSeq" id="WP_240590708.1">
    <property type="nucleotide sequence ID" value="NZ_JAKUDL010000002.1"/>
</dbReference>
<comment type="caution">
    <text evidence="1">The sequence shown here is derived from an EMBL/GenBank/DDBJ whole genome shotgun (WGS) entry which is preliminary data.</text>
</comment>
<dbReference type="Proteomes" id="UP001297581">
    <property type="component" value="Unassembled WGS sequence"/>
</dbReference>
<dbReference type="Gene3D" id="3.40.50.300">
    <property type="entry name" value="P-loop containing nucleotide triphosphate hydrolases"/>
    <property type="match status" value="1"/>
</dbReference>
<accession>A0AAJ1BGG8</accession>
<dbReference type="EMBL" id="JAKUDL010000002">
    <property type="protein sequence ID" value="MCH4294338.1"/>
    <property type="molecule type" value="Genomic_DNA"/>
</dbReference>
<reference evidence="1 2" key="1">
    <citation type="submission" date="2022-02" db="EMBL/GenBank/DDBJ databases">
        <title>The genome sequence of Shewanella sp. 3B26.</title>
        <authorList>
            <person name="Du J."/>
        </authorList>
    </citation>
    <scope>NUCLEOTIDE SEQUENCE [LARGE SCALE GENOMIC DNA]</scope>
    <source>
        <strain evidence="1 2">3B26</strain>
    </source>
</reference>
<name>A0AAJ1BGG8_9GAMM</name>
<evidence type="ECO:0000313" key="1">
    <source>
        <dbReference type="EMBL" id="MCH4294338.1"/>
    </source>
</evidence>
<dbReference type="InterPro" id="IPR047610">
    <property type="entry name" value="ImuA_translesion"/>
</dbReference>
<dbReference type="InterPro" id="IPR017166">
    <property type="entry name" value="UCP037290"/>
</dbReference>
<sequence>MKTSPQELSKQLGRQDIWLGQQTCQQPGYATGFETLDAALPDSGWPRHGVCELSCPVPGSQSMLLLTPLLRCIQDENDTPVMLVGAPWQLNPQYLLQHGLRPEGFCLVDVNARKDKLWAMEQSLASGGCRLLLGWLDRLSLTEARRLQLAAEKGGCLAIILVTDATEGNPLPLRLGLTPGGNSDRLELALLKRRGGKPQDSLQIEGLSPLLARYLPSQPSVQLVQGPWGGA</sequence>